<reference evidence="8" key="1">
    <citation type="journal article" date="2008" name="Nature">
        <title>The amphioxus genome and the evolution of the chordate karyotype.</title>
        <authorList>
            <consortium name="US DOE Joint Genome Institute (JGI-PGF)"/>
            <person name="Putnam N.H."/>
            <person name="Butts T."/>
            <person name="Ferrier D.E.K."/>
            <person name="Furlong R.F."/>
            <person name="Hellsten U."/>
            <person name="Kawashima T."/>
            <person name="Robinson-Rechavi M."/>
            <person name="Shoguchi E."/>
            <person name="Terry A."/>
            <person name="Yu J.-K."/>
            <person name="Benito-Gutierrez E.L."/>
            <person name="Dubchak I."/>
            <person name="Garcia-Fernandez J."/>
            <person name="Gibson-Brown J.J."/>
            <person name="Grigoriev I.V."/>
            <person name="Horton A.C."/>
            <person name="de Jong P.J."/>
            <person name="Jurka J."/>
            <person name="Kapitonov V.V."/>
            <person name="Kohara Y."/>
            <person name="Kuroki Y."/>
            <person name="Lindquist E."/>
            <person name="Lucas S."/>
            <person name="Osoegawa K."/>
            <person name="Pennacchio L.A."/>
            <person name="Salamov A.A."/>
            <person name="Satou Y."/>
            <person name="Sauka-Spengler T."/>
            <person name="Schmutz J."/>
            <person name="Shin-I T."/>
            <person name="Toyoda A."/>
            <person name="Bronner-Fraser M."/>
            <person name="Fujiyama A."/>
            <person name="Holland L.Z."/>
            <person name="Holland P.W.H."/>
            <person name="Satoh N."/>
            <person name="Rokhsar D.S."/>
        </authorList>
    </citation>
    <scope>NUCLEOTIDE SEQUENCE [LARGE SCALE GENOMIC DNA]</scope>
    <source>
        <strain evidence="8">S238N-H82</strain>
        <tissue evidence="8">Testes</tissue>
    </source>
</reference>
<dbReference type="InterPro" id="IPR001881">
    <property type="entry name" value="EGF-like_Ca-bd_dom"/>
</dbReference>
<dbReference type="InterPro" id="IPR024731">
    <property type="entry name" value="NELL2-like_EGF"/>
</dbReference>
<dbReference type="EMBL" id="GG666486">
    <property type="protein sequence ID" value="EEN64689.1"/>
    <property type="molecule type" value="Genomic_DNA"/>
</dbReference>
<dbReference type="eggNOG" id="KOG4292">
    <property type="taxonomic scope" value="Eukaryota"/>
</dbReference>
<gene>
    <name evidence="8" type="ORF">BRAFLDRAFT_73901</name>
</gene>
<evidence type="ECO:0000256" key="3">
    <source>
        <dbReference type="ARBA" id="ARBA00022737"/>
    </source>
</evidence>
<evidence type="ECO:0000313" key="8">
    <source>
        <dbReference type="EMBL" id="EEN64689.1"/>
    </source>
</evidence>
<evidence type="ECO:0000259" key="7">
    <source>
        <dbReference type="PROSITE" id="PS50026"/>
    </source>
</evidence>
<dbReference type="SUPFAM" id="SSF57196">
    <property type="entry name" value="EGF/Laminin"/>
    <property type="match status" value="1"/>
</dbReference>
<dbReference type="GO" id="GO:0005509">
    <property type="term" value="F:calcium ion binding"/>
    <property type="evidence" value="ECO:0007669"/>
    <property type="project" value="InterPro"/>
</dbReference>
<dbReference type="Gene3D" id="2.10.25.10">
    <property type="entry name" value="Laminin"/>
    <property type="match status" value="3"/>
</dbReference>
<dbReference type="PANTHER" id="PTHR24039:SF58">
    <property type="entry name" value="EGF-LIKE DOMAIN-CONTAINING PROTEIN"/>
    <property type="match status" value="1"/>
</dbReference>
<dbReference type="PANTHER" id="PTHR24039">
    <property type="entry name" value="FIBRILLIN-RELATED"/>
    <property type="match status" value="1"/>
</dbReference>
<dbReference type="PROSITE" id="PS50026">
    <property type="entry name" value="EGF_3"/>
    <property type="match status" value="3"/>
</dbReference>
<evidence type="ECO:0000256" key="1">
    <source>
        <dbReference type="ARBA" id="ARBA00022536"/>
    </source>
</evidence>
<accession>C3Y4N2</accession>
<dbReference type="STRING" id="7739.C3Y4N2"/>
<keyword evidence="4" id="KW-1015">Disulfide bond</keyword>
<name>C3Y4N2_BRAFL</name>
<dbReference type="SMART" id="SM00179">
    <property type="entry name" value="EGF_CA"/>
    <property type="match status" value="2"/>
</dbReference>
<proteinExistence type="predicted"/>
<dbReference type="Pfam" id="PF00008">
    <property type="entry name" value="EGF"/>
    <property type="match status" value="1"/>
</dbReference>
<keyword evidence="1 5" id="KW-0245">EGF-like domain</keyword>
<feature type="domain" description="EGF-like" evidence="7">
    <location>
        <begin position="115"/>
        <end position="154"/>
    </location>
</feature>
<evidence type="ECO:0000256" key="2">
    <source>
        <dbReference type="ARBA" id="ARBA00022729"/>
    </source>
</evidence>
<evidence type="ECO:0000256" key="6">
    <source>
        <dbReference type="SAM" id="SignalP"/>
    </source>
</evidence>
<dbReference type="InterPro" id="IPR000742">
    <property type="entry name" value="EGF"/>
</dbReference>
<organism>
    <name type="scientific">Branchiostoma floridae</name>
    <name type="common">Florida lancelet</name>
    <name type="synonym">Amphioxus</name>
    <dbReference type="NCBI Taxonomy" id="7739"/>
    <lineage>
        <taxon>Eukaryota</taxon>
        <taxon>Metazoa</taxon>
        <taxon>Chordata</taxon>
        <taxon>Cephalochordata</taxon>
        <taxon>Leptocardii</taxon>
        <taxon>Amphioxiformes</taxon>
        <taxon>Branchiostomatidae</taxon>
        <taxon>Branchiostoma</taxon>
    </lineage>
</organism>
<keyword evidence="2 6" id="KW-0732">Signal</keyword>
<feature type="domain" description="EGF-like" evidence="7">
    <location>
        <begin position="207"/>
        <end position="243"/>
    </location>
</feature>
<keyword evidence="3" id="KW-0677">Repeat</keyword>
<evidence type="ECO:0000256" key="5">
    <source>
        <dbReference type="PROSITE-ProRule" id="PRU00076"/>
    </source>
</evidence>
<dbReference type="AlphaFoldDB" id="C3Y4N2"/>
<feature type="chain" id="PRO_5002934702" description="EGF-like domain-containing protein" evidence="6">
    <location>
        <begin position="26"/>
        <end position="363"/>
    </location>
</feature>
<feature type="signal peptide" evidence="6">
    <location>
        <begin position="1"/>
        <end position="25"/>
    </location>
</feature>
<dbReference type="InParanoid" id="C3Y4N2"/>
<sequence length="363" mass="38952">MAGPSSNILVLWIVMALCLLGETCGQQSSSEATKKSNAVDTVYIFKQALYLHIAAVSYRYSREDVGIMSDLFGRTQNSSDWTRLHHLQDVEGHLEQVLKKEKMQLERMWELVSLVEGSCLASPCDAKAACTNTAGPALRATCTCMTGYTGDGFISGTGCSDMDVCLSNPCDTKATCKDNPAPALDATCTCTSGYTGDGLRTGSGCSDINACLVNPCHAKATCTDNPAPALDATCTCNAGYTGDGLVSGSGCSDQYPMMLKKLGCWADKWLDRTMPSLEGTDKRLDGRHGNGFYMGYMARTDPVKKCYKVAKDRGYKVFAVQDSGECRSSATAGDTYKKHGPSTECIGGEGYAWLNDVYEIMDA</sequence>
<dbReference type="SMART" id="SM00181">
    <property type="entry name" value="EGF"/>
    <property type="match status" value="3"/>
</dbReference>
<evidence type="ECO:0000256" key="4">
    <source>
        <dbReference type="ARBA" id="ARBA00023157"/>
    </source>
</evidence>
<dbReference type="Pfam" id="PF12947">
    <property type="entry name" value="EGF_3"/>
    <property type="match status" value="2"/>
</dbReference>
<protein>
    <recommendedName>
        <fullName evidence="7">EGF-like domain-containing protein</fullName>
    </recommendedName>
</protein>
<comment type="caution">
    <text evidence="5">Lacks conserved residue(s) required for the propagation of feature annotation.</text>
</comment>
<feature type="domain" description="EGF-like" evidence="7">
    <location>
        <begin position="161"/>
        <end position="197"/>
    </location>
</feature>